<dbReference type="RefSeq" id="WP_196196976.1">
    <property type="nucleotide sequence ID" value="NZ_JADPRT010000013.1"/>
</dbReference>
<comment type="caution">
    <text evidence="1">The sequence shown here is derived from an EMBL/GenBank/DDBJ whole genome shotgun (WGS) entry which is preliminary data.</text>
</comment>
<reference evidence="1" key="1">
    <citation type="submission" date="2020-11" db="EMBL/GenBank/DDBJ databases">
        <title>Isolation and identification of active actinomycetes.</title>
        <authorList>
            <person name="Yu B."/>
        </authorList>
    </citation>
    <scope>NUCLEOTIDE SEQUENCE</scope>
    <source>
        <strain evidence="1">NEAU-YB345</strain>
    </source>
</reference>
<dbReference type="EMBL" id="JADPRT010000013">
    <property type="protein sequence ID" value="MBF9071811.1"/>
    <property type="molecule type" value="Genomic_DNA"/>
</dbReference>
<dbReference type="Proteomes" id="UP000657385">
    <property type="component" value="Unassembled WGS sequence"/>
</dbReference>
<name>A0A931FHG6_9ACTN</name>
<keyword evidence="2" id="KW-1185">Reference proteome</keyword>
<sequence>MPASSTDPLDELRLMWIFTGPDGEDIGLTLSRFAEALTAREPEPFTSAWDDPADGAAEDTTMSFSITLDGQPIEGIASTDNEGASIQDATVAEAVEFAAWMRDELVSGGKTLTANTRQGMEDELPDIPVTGRTDDQLFEDFAEHARTVA</sequence>
<gene>
    <name evidence="1" type="ORF">I2501_27690</name>
</gene>
<accession>A0A931FHG6</accession>
<organism evidence="1 2">
    <name type="scientific">Streptacidiphilus fuscans</name>
    <dbReference type="NCBI Taxonomy" id="2789292"/>
    <lineage>
        <taxon>Bacteria</taxon>
        <taxon>Bacillati</taxon>
        <taxon>Actinomycetota</taxon>
        <taxon>Actinomycetes</taxon>
        <taxon>Kitasatosporales</taxon>
        <taxon>Streptomycetaceae</taxon>
        <taxon>Streptacidiphilus</taxon>
    </lineage>
</organism>
<proteinExistence type="predicted"/>
<protein>
    <submittedName>
        <fullName evidence="1">Uncharacterized protein</fullName>
    </submittedName>
</protein>
<evidence type="ECO:0000313" key="2">
    <source>
        <dbReference type="Proteomes" id="UP000657385"/>
    </source>
</evidence>
<dbReference type="AlphaFoldDB" id="A0A931FHG6"/>
<evidence type="ECO:0000313" key="1">
    <source>
        <dbReference type="EMBL" id="MBF9071811.1"/>
    </source>
</evidence>